<evidence type="ECO:0000259" key="2">
    <source>
        <dbReference type="PROSITE" id="PS51462"/>
    </source>
</evidence>
<dbReference type="InterPro" id="IPR051325">
    <property type="entry name" value="Nudix_hydrolase_domain"/>
</dbReference>
<dbReference type="PROSITE" id="PS00893">
    <property type="entry name" value="NUDIX_BOX"/>
    <property type="match status" value="1"/>
</dbReference>
<dbReference type="Gene3D" id="3.90.79.10">
    <property type="entry name" value="Nucleoside Triphosphate Pyrophosphohydrolase"/>
    <property type="match status" value="1"/>
</dbReference>
<evidence type="ECO:0000256" key="1">
    <source>
        <dbReference type="ARBA" id="ARBA00022801"/>
    </source>
</evidence>
<dbReference type="SUPFAM" id="SSF55811">
    <property type="entry name" value="Nudix"/>
    <property type="match status" value="1"/>
</dbReference>
<name>A0ABV3ZG63_9BACT</name>
<dbReference type="RefSeq" id="WP_369329592.1">
    <property type="nucleotide sequence ID" value="NZ_JAULBC010000003.1"/>
</dbReference>
<sequence>MSRKSAGLLCYRFASDELQVLLLHPGGPFWAKKDLGSWSIPKGEFDDSESPLEAAKREAFEETGIRIDGAFIELLPVKQKSGKQVFAWALEYDIDPAAIKSNLFEMEWPPHSGKKAEFPEIDKAGWFSIDEARQKIIEGQKPLIDELIEKLQ</sequence>
<dbReference type="InterPro" id="IPR000086">
    <property type="entry name" value="NUDIX_hydrolase_dom"/>
</dbReference>
<proteinExistence type="predicted"/>
<dbReference type="EMBL" id="JAULBC010000003">
    <property type="protein sequence ID" value="MEX6688184.1"/>
    <property type="molecule type" value="Genomic_DNA"/>
</dbReference>
<dbReference type="PROSITE" id="PS51462">
    <property type="entry name" value="NUDIX"/>
    <property type="match status" value="1"/>
</dbReference>
<organism evidence="3 4">
    <name type="scientific">Danxiaibacter flavus</name>
    <dbReference type="NCBI Taxonomy" id="3049108"/>
    <lineage>
        <taxon>Bacteria</taxon>
        <taxon>Pseudomonadati</taxon>
        <taxon>Bacteroidota</taxon>
        <taxon>Chitinophagia</taxon>
        <taxon>Chitinophagales</taxon>
        <taxon>Chitinophagaceae</taxon>
        <taxon>Danxiaibacter</taxon>
    </lineage>
</organism>
<accession>A0ABV3ZG63</accession>
<keyword evidence="4" id="KW-1185">Reference proteome</keyword>
<gene>
    <name evidence="3" type="ORF">QTN47_11795</name>
</gene>
<dbReference type="InterPro" id="IPR020084">
    <property type="entry name" value="NUDIX_hydrolase_CS"/>
</dbReference>
<dbReference type="PANTHER" id="PTHR21340:SF7">
    <property type="entry name" value="NUDIX HYDROLASE DOMAIN-CONTAINING PROTEIN"/>
    <property type="match status" value="1"/>
</dbReference>
<feature type="domain" description="Nudix hydrolase" evidence="2">
    <location>
        <begin position="1"/>
        <end position="149"/>
    </location>
</feature>
<protein>
    <submittedName>
        <fullName evidence="3">NUDIX domain-containing protein</fullName>
    </submittedName>
</protein>
<reference evidence="3 4" key="1">
    <citation type="submission" date="2023-07" db="EMBL/GenBank/DDBJ databases">
        <authorList>
            <person name="Lian W.-H."/>
        </authorList>
    </citation>
    <scope>NUCLEOTIDE SEQUENCE [LARGE SCALE GENOMIC DNA]</scope>
    <source>
        <strain evidence="3 4">SYSU DXS3180</strain>
    </source>
</reference>
<dbReference type="InterPro" id="IPR015797">
    <property type="entry name" value="NUDIX_hydrolase-like_dom_sf"/>
</dbReference>
<evidence type="ECO:0000313" key="3">
    <source>
        <dbReference type="EMBL" id="MEX6688184.1"/>
    </source>
</evidence>
<dbReference type="PANTHER" id="PTHR21340">
    <property type="entry name" value="DIADENOSINE 5,5-P1,P4-TETRAPHOSPHATE PYROPHOSPHOHYDROLASE MUTT"/>
    <property type="match status" value="1"/>
</dbReference>
<evidence type="ECO:0000313" key="4">
    <source>
        <dbReference type="Proteomes" id="UP001560573"/>
    </source>
</evidence>
<comment type="caution">
    <text evidence="3">The sequence shown here is derived from an EMBL/GenBank/DDBJ whole genome shotgun (WGS) entry which is preliminary data.</text>
</comment>
<keyword evidence="1" id="KW-0378">Hydrolase</keyword>
<dbReference type="Pfam" id="PF00293">
    <property type="entry name" value="NUDIX"/>
    <property type="match status" value="1"/>
</dbReference>
<dbReference type="Proteomes" id="UP001560573">
    <property type="component" value="Unassembled WGS sequence"/>
</dbReference>
<dbReference type="CDD" id="cd04662">
    <property type="entry name" value="NUDIX_Hydrolase"/>
    <property type="match status" value="1"/>
</dbReference>